<reference evidence="1 4" key="2">
    <citation type="submission" date="2019-08" db="EMBL/GenBank/DDBJ databases">
        <title>The genome sequence of a newly discovered highly antifungal drug resistant Aspergillus species, Aspergillus tanneri NIH 1004.</title>
        <authorList>
            <person name="Mounaud S."/>
            <person name="Singh I."/>
            <person name="Joardar V."/>
            <person name="Pakala S."/>
            <person name="Pakala S."/>
            <person name="Venepally P."/>
            <person name="Chung J.K."/>
            <person name="Losada L."/>
            <person name="Nierman W.C."/>
        </authorList>
    </citation>
    <scope>NUCLEOTIDE SEQUENCE [LARGE SCALE GENOMIC DNA]</scope>
    <source>
        <strain evidence="1 4">NIH1004</strain>
    </source>
</reference>
<accession>A0A4S3JVK6</accession>
<evidence type="ECO:0000313" key="4">
    <source>
        <dbReference type="Proteomes" id="UP000324241"/>
    </source>
</evidence>
<comment type="caution">
    <text evidence="2">The sequence shown here is derived from an EMBL/GenBank/DDBJ whole genome shotgun (WGS) entry which is preliminary data.</text>
</comment>
<protein>
    <recommendedName>
        <fullName evidence="5">RNase H type-1 domain-containing protein</fullName>
    </recommendedName>
</protein>
<dbReference type="RefSeq" id="XP_033422303.1">
    <property type="nucleotide sequence ID" value="XM_033574285.1"/>
</dbReference>
<reference evidence="2 3" key="1">
    <citation type="submission" date="2019-03" db="EMBL/GenBank/DDBJ databases">
        <title>The genome sequence of a newly discovered highly antifungal drug resistant Aspergillus species, Aspergillus tanneri NIH 1004.</title>
        <authorList>
            <person name="Mounaud S."/>
            <person name="Singh I."/>
            <person name="Joardar V."/>
            <person name="Pakala S."/>
            <person name="Pakala S."/>
            <person name="Venepally P."/>
            <person name="Hoover J."/>
            <person name="Nierman W."/>
            <person name="Chung J."/>
            <person name="Losada L."/>
        </authorList>
    </citation>
    <scope>NUCLEOTIDE SEQUENCE [LARGE SCALE GENOMIC DNA]</scope>
    <source>
        <strain evidence="2 3">NIH1004</strain>
    </source>
</reference>
<proteinExistence type="predicted"/>
<dbReference type="Proteomes" id="UP000324241">
    <property type="component" value="Unassembled WGS sequence"/>
</dbReference>
<dbReference type="GeneID" id="54332404"/>
<sequence>MSVTDLKGPHNLELFATGTALRTALTRVRGKSAVLTLFQVSRCRDRDLVEMVIALAHSLVTLGIEVEIHWIPGHIAHPAHKPADAMARAASNHGALYAEGWAVKTSLDDTEQVMDSCFLKLREGNPIRRLEER</sequence>
<dbReference type="InterPro" id="IPR012337">
    <property type="entry name" value="RNaseH-like_sf"/>
</dbReference>
<dbReference type="EMBL" id="QUQM01000005">
    <property type="protein sequence ID" value="KAA8642941.1"/>
    <property type="molecule type" value="Genomic_DNA"/>
</dbReference>
<evidence type="ECO:0000313" key="3">
    <source>
        <dbReference type="Proteomes" id="UP000308092"/>
    </source>
</evidence>
<gene>
    <name evidence="1" type="ORF">ATNIH1004_009702</name>
    <name evidence="2" type="ORF">EYZ11_001075</name>
</gene>
<dbReference type="VEuPathDB" id="FungiDB:EYZ11_001075"/>
<organism evidence="2 3">
    <name type="scientific">Aspergillus tanneri</name>
    <dbReference type="NCBI Taxonomy" id="1220188"/>
    <lineage>
        <taxon>Eukaryota</taxon>
        <taxon>Fungi</taxon>
        <taxon>Dikarya</taxon>
        <taxon>Ascomycota</taxon>
        <taxon>Pezizomycotina</taxon>
        <taxon>Eurotiomycetes</taxon>
        <taxon>Eurotiomycetidae</taxon>
        <taxon>Eurotiales</taxon>
        <taxon>Aspergillaceae</taxon>
        <taxon>Aspergillus</taxon>
        <taxon>Aspergillus subgen. Circumdati</taxon>
    </lineage>
</organism>
<dbReference type="AlphaFoldDB" id="A0A4S3JVK6"/>
<dbReference type="Proteomes" id="UP000308092">
    <property type="component" value="Unassembled WGS sequence"/>
</dbReference>
<dbReference type="SUPFAM" id="SSF53098">
    <property type="entry name" value="Ribonuclease H-like"/>
    <property type="match status" value="1"/>
</dbReference>
<keyword evidence="3" id="KW-1185">Reference proteome</keyword>
<evidence type="ECO:0000313" key="1">
    <source>
        <dbReference type="EMBL" id="KAA8642941.1"/>
    </source>
</evidence>
<name>A0A4S3JVK6_9EURO</name>
<dbReference type="OrthoDB" id="3548481at2759"/>
<dbReference type="EMBL" id="SOSA01000018">
    <property type="protein sequence ID" value="THC99437.1"/>
    <property type="molecule type" value="Genomic_DNA"/>
</dbReference>
<evidence type="ECO:0000313" key="2">
    <source>
        <dbReference type="EMBL" id="THC99437.1"/>
    </source>
</evidence>
<evidence type="ECO:0008006" key="5">
    <source>
        <dbReference type="Google" id="ProtNLM"/>
    </source>
</evidence>